<keyword evidence="3" id="KW-1185">Reference proteome</keyword>
<feature type="region of interest" description="Disordered" evidence="1">
    <location>
        <begin position="725"/>
        <end position="772"/>
    </location>
</feature>
<dbReference type="Proteomes" id="UP000283530">
    <property type="component" value="Unassembled WGS sequence"/>
</dbReference>
<accession>A0A3S3QGP9</accession>
<proteinExistence type="predicted"/>
<name>A0A3S3QGP9_9MAGN</name>
<protein>
    <recommendedName>
        <fullName evidence="4">Hapless 8</fullName>
    </recommendedName>
</protein>
<dbReference type="Gene3D" id="3.30.160.60">
    <property type="entry name" value="Classic Zinc Finger"/>
    <property type="match status" value="1"/>
</dbReference>
<sequence>MLSIENPSDPSCSCKNSRLKGDGRAGEELALQEASDLVKPTGLDETQQSHFSIRDYVFTARSKDIGANWPFQQDFLQLCLKHGINDPLPPFEPPDFVRDQRCKKSVRSQHQYTCVDSEKDIVETDPFEKEGASLLDLQDNCVKHKPSQSLDRSILEFLDQGDKGFCRLSKSFGSNEVCGKGDIVSTLTTEVEINSNPVPADRIYSSLREANRSISEASIEFEALEPPSPSNRTGILIGNSTNKCQLIVNLGVVSESSRPEAIIPSSSASSEPMASKVCPVCKTFTSTSNTTLNAHIDQCLASESTGKEVLTDRTKYRVKLRKKRLMTDIYATAPHCTLEDLDRRNGTNWAIDSNSPTINVETRMEKRQRMGQVDVGDDGDDEHEVYVDSNGTKLRILSKFNDNVAPTVGDDFSETTHLKMKASKIHFGNKKRFGQKLSKLLKDEPQSKKLHSLKLHNGEIPEELHEDYHVDNCEKEKSLSILLNAQNSTNADGSGAWSKWACSKRSSLSKKSSNRDERGFSGDRPLIKSNLSTSDNSSTKRNYILKFSRLSEDPTAPLRSKGEEILLNDIDNCERTSPRPHGNNLERLMDGTSIVDGCMMKLPRSSGSYAASPRSKRVEVKAGTTQRSPKPPESHQFSLKAKKSPTLRSNLLLGKPSYPLEQIKSSDNRKSLSLQKSRKGRYVAEMSELIGGVASDVDEGYDWIHDSTGVLGPRSVNQNEMHSAHKLNCPEDLMGSETEATSTEESMESDKRIESEQDASTSEQEENEFPERLHFPVEYCGPDMASGYLEDGCNSSQYNKSEDQESAAGEVAEKVFRDNIVSIGETQSSNGNAHAPHTDAQAPGLEEDHVEHIFRSKSQVDPATPGSCDDKDMNFVNRGGDNAQAATKIEAGSFTEANLTLIQRLGTSFLSPGDPRYEIQENSSVTSSGLHFARDEHQRVDRDQSGSPVSADSAMSPPPTTKSNFKCSGLEAPTLGTEIQNKGSVSFSGSTAEATLTDAPDLCPGSVLPSSPRTEGSEKAKLEEVNLEVTVSAVKKSSDLSDDQPRCCSRKESIYRVASMSYPEWQLQIPKGMVSTLVVPPSGVEETTFNSNTRPEICSSFSSGSGSQIDEVVIPALDSPVGSILTRASSNASTKLQTCSDFSLGSPSSQTPSPSSTCSSILRLMGKDLMVMSKDEDVFIGAPKNPSAAPNDNPNSKYLALFGFPTSNVANQDAISFHGRSPDPCFPPKNFDAFSGGLSSNCKVSNQSPLQLPINHLDMNTAGFVGPAVLQGSEGRSDGQSQQKTRNKIPNFPFSYNIDGSSHRQCPESVSVSQAAKLMSKVIVIDDSTELGPTSGSVDAKYSIGSRGNQPLPMGISPVSVSNFNSRPMNVFSCFPPSSNFSTEQLPVGSNPSFLMSCPGANASFTKQGGSAAEGLGILAPVPPILSSPSTGYLNSTLYYSPSLR</sequence>
<gene>
    <name evidence="2" type="ORF">CKAN_01360700</name>
</gene>
<feature type="region of interest" description="Disordered" evidence="1">
    <location>
        <begin position="1271"/>
        <end position="1290"/>
    </location>
</feature>
<evidence type="ECO:0000313" key="2">
    <source>
        <dbReference type="EMBL" id="RWR84781.1"/>
    </source>
</evidence>
<evidence type="ECO:0000256" key="1">
    <source>
        <dbReference type="SAM" id="MobiDB-lite"/>
    </source>
</evidence>
<organism evidence="2 3">
    <name type="scientific">Cinnamomum micranthum f. kanehirae</name>
    <dbReference type="NCBI Taxonomy" id="337451"/>
    <lineage>
        <taxon>Eukaryota</taxon>
        <taxon>Viridiplantae</taxon>
        <taxon>Streptophyta</taxon>
        <taxon>Embryophyta</taxon>
        <taxon>Tracheophyta</taxon>
        <taxon>Spermatophyta</taxon>
        <taxon>Magnoliopsida</taxon>
        <taxon>Magnoliidae</taxon>
        <taxon>Laurales</taxon>
        <taxon>Lauraceae</taxon>
        <taxon>Cinnamomum</taxon>
    </lineage>
</organism>
<dbReference type="OrthoDB" id="1929441at2759"/>
<evidence type="ECO:0000313" key="3">
    <source>
        <dbReference type="Proteomes" id="UP000283530"/>
    </source>
</evidence>
<feature type="region of interest" description="Disordered" evidence="1">
    <location>
        <begin position="936"/>
        <end position="969"/>
    </location>
</feature>
<feature type="compositionally biased region" description="Polar residues" evidence="1">
    <location>
        <begin position="529"/>
        <end position="538"/>
    </location>
</feature>
<dbReference type="PANTHER" id="PTHR35767">
    <property type="entry name" value="HAPLESS PROTEIN"/>
    <property type="match status" value="1"/>
</dbReference>
<dbReference type="PANTHER" id="PTHR35767:SF1">
    <property type="entry name" value="HAPLESS PROTEIN"/>
    <property type="match status" value="1"/>
</dbReference>
<evidence type="ECO:0008006" key="4">
    <source>
        <dbReference type="Google" id="ProtNLM"/>
    </source>
</evidence>
<comment type="caution">
    <text evidence="2">The sequence shown here is derived from an EMBL/GenBank/DDBJ whole genome shotgun (WGS) entry which is preliminary data.</text>
</comment>
<dbReference type="EMBL" id="QPKB01000005">
    <property type="protein sequence ID" value="RWR84781.1"/>
    <property type="molecule type" value="Genomic_DNA"/>
</dbReference>
<feature type="region of interest" description="Disordered" evidence="1">
    <location>
        <begin position="996"/>
        <end position="1019"/>
    </location>
</feature>
<feature type="region of interest" description="Disordered" evidence="1">
    <location>
        <begin position="508"/>
        <end position="538"/>
    </location>
</feature>
<feature type="region of interest" description="Disordered" evidence="1">
    <location>
        <begin position="604"/>
        <end position="678"/>
    </location>
</feature>
<reference evidence="2 3" key="1">
    <citation type="journal article" date="2019" name="Nat. Plants">
        <title>Stout camphor tree genome fills gaps in understanding of flowering plant genome evolution.</title>
        <authorList>
            <person name="Chaw S.M."/>
            <person name="Liu Y.C."/>
            <person name="Wu Y.W."/>
            <person name="Wang H.Y."/>
            <person name="Lin C.I."/>
            <person name="Wu C.S."/>
            <person name="Ke H.M."/>
            <person name="Chang L.Y."/>
            <person name="Hsu C.Y."/>
            <person name="Yang H.T."/>
            <person name="Sudianto E."/>
            <person name="Hsu M.H."/>
            <person name="Wu K.P."/>
            <person name="Wang L.N."/>
            <person name="Leebens-Mack J.H."/>
            <person name="Tsai I.J."/>
        </authorList>
    </citation>
    <scope>NUCLEOTIDE SEQUENCE [LARGE SCALE GENOMIC DNA]</scope>
    <source>
        <strain evidence="3">cv. Chaw 1501</strain>
        <tissue evidence="2">Young leaves</tissue>
    </source>
</reference>